<gene>
    <name evidence="2" type="ORF">PSJ8397_02325</name>
</gene>
<name>A0A1Y5SNJ8_9RHOB</name>
<dbReference type="InterPro" id="IPR011990">
    <property type="entry name" value="TPR-like_helical_dom_sf"/>
</dbReference>
<sequence length="232" mass="25010">MKRPWGQIARYLVLCFCLSFGPISTAHAQTDALFEAAKTRLLAVTRAPDLMAQCPADIYRTDQSLWARLVGRTSYQNRSTCRADFENCVTACVDNADARACLHVAVLLEQADLDDVRLAARYGHAIACAGGQPSGCTNRGGGIRNVPLQGDVVSLTPWDDKVDCLFETFNIACKSSDPWGCAMLGQAYQYGEGVAQNSGRAIELYAQTCLLSTSPTASACAFANRQLDALAN</sequence>
<evidence type="ECO:0008006" key="4">
    <source>
        <dbReference type="Google" id="ProtNLM"/>
    </source>
</evidence>
<reference evidence="2 3" key="1">
    <citation type="submission" date="2017-03" db="EMBL/GenBank/DDBJ databases">
        <authorList>
            <person name="Afonso C.L."/>
            <person name="Miller P.J."/>
            <person name="Scott M.A."/>
            <person name="Spackman E."/>
            <person name="Goraichik I."/>
            <person name="Dimitrov K.M."/>
            <person name="Suarez D.L."/>
            <person name="Swayne D.E."/>
        </authorList>
    </citation>
    <scope>NUCLEOTIDE SEQUENCE [LARGE SCALE GENOMIC DNA]</scope>
    <source>
        <strain evidence="2 3">CECT 8397</strain>
    </source>
</reference>
<keyword evidence="1" id="KW-0732">Signal</keyword>
<organism evidence="2 3">
    <name type="scientific">Pseudooctadecabacter jejudonensis</name>
    <dbReference type="NCBI Taxonomy" id="1391910"/>
    <lineage>
        <taxon>Bacteria</taxon>
        <taxon>Pseudomonadati</taxon>
        <taxon>Pseudomonadota</taxon>
        <taxon>Alphaproteobacteria</taxon>
        <taxon>Rhodobacterales</taxon>
        <taxon>Paracoccaceae</taxon>
        <taxon>Pseudooctadecabacter</taxon>
    </lineage>
</organism>
<protein>
    <recommendedName>
        <fullName evidence="4">Beta-lactamase</fullName>
    </recommendedName>
</protein>
<dbReference type="SUPFAM" id="SSF81901">
    <property type="entry name" value="HCP-like"/>
    <property type="match status" value="1"/>
</dbReference>
<dbReference type="Proteomes" id="UP000193623">
    <property type="component" value="Unassembled WGS sequence"/>
</dbReference>
<dbReference type="Gene3D" id="1.25.40.10">
    <property type="entry name" value="Tetratricopeptide repeat domain"/>
    <property type="match status" value="1"/>
</dbReference>
<dbReference type="RefSeq" id="WP_085864718.1">
    <property type="nucleotide sequence ID" value="NZ_FWFT01000003.1"/>
</dbReference>
<dbReference type="OrthoDB" id="8004745at2"/>
<proteinExistence type="predicted"/>
<feature type="signal peptide" evidence="1">
    <location>
        <begin position="1"/>
        <end position="28"/>
    </location>
</feature>
<evidence type="ECO:0000256" key="1">
    <source>
        <dbReference type="SAM" id="SignalP"/>
    </source>
</evidence>
<evidence type="ECO:0000313" key="3">
    <source>
        <dbReference type="Proteomes" id="UP000193623"/>
    </source>
</evidence>
<keyword evidence="3" id="KW-1185">Reference proteome</keyword>
<dbReference type="AlphaFoldDB" id="A0A1Y5SNJ8"/>
<dbReference type="EMBL" id="FWFT01000003">
    <property type="protein sequence ID" value="SLN44744.1"/>
    <property type="molecule type" value="Genomic_DNA"/>
</dbReference>
<feature type="chain" id="PRO_5013232436" description="Beta-lactamase" evidence="1">
    <location>
        <begin position="29"/>
        <end position="232"/>
    </location>
</feature>
<evidence type="ECO:0000313" key="2">
    <source>
        <dbReference type="EMBL" id="SLN44744.1"/>
    </source>
</evidence>
<accession>A0A1Y5SNJ8</accession>